<dbReference type="Pfam" id="PF00195">
    <property type="entry name" value="Chal_sti_synt_N"/>
    <property type="match status" value="1"/>
</dbReference>
<dbReference type="PROSITE" id="PS00441">
    <property type="entry name" value="CHALCONE_SYNTH"/>
    <property type="match status" value="1"/>
</dbReference>
<keyword evidence="8" id="KW-1185">Reference proteome</keyword>
<feature type="domain" description="Chalcone/stilbene synthase N-terminal" evidence="5">
    <location>
        <begin position="10"/>
        <end position="200"/>
    </location>
</feature>
<keyword evidence="2" id="KW-0808">Transferase</keyword>
<dbReference type="RefSeq" id="WP_013132194.1">
    <property type="nucleotide sequence ID" value="NC_014165.1"/>
</dbReference>
<dbReference type="Gene3D" id="3.40.47.10">
    <property type="match status" value="2"/>
</dbReference>
<dbReference type="GO" id="GO:0030639">
    <property type="term" value="P:polyketide biosynthetic process"/>
    <property type="evidence" value="ECO:0007669"/>
    <property type="project" value="TreeGrafter"/>
</dbReference>
<dbReference type="HOGENOM" id="CLU_034992_0_1_11"/>
<accession>D6Y1Q5</accession>
<proteinExistence type="inferred from homology"/>
<dbReference type="eggNOG" id="COG3424">
    <property type="taxonomic scope" value="Bacteria"/>
</dbReference>
<feature type="active site" description="Acyl-thioester intermediate" evidence="4">
    <location>
        <position position="139"/>
    </location>
</feature>
<evidence type="ECO:0000256" key="1">
    <source>
        <dbReference type="ARBA" id="ARBA00005531"/>
    </source>
</evidence>
<dbReference type="GO" id="GO:0016747">
    <property type="term" value="F:acyltransferase activity, transferring groups other than amino-acyl groups"/>
    <property type="evidence" value="ECO:0007669"/>
    <property type="project" value="InterPro"/>
</dbReference>
<evidence type="ECO:0000259" key="6">
    <source>
        <dbReference type="Pfam" id="PF02797"/>
    </source>
</evidence>
<dbReference type="STRING" id="469371.Tbis_1949"/>
<dbReference type="CDD" id="cd00831">
    <property type="entry name" value="CHS_like"/>
    <property type="match status" value="1"/>
</dbReference>
<comment type="similarity">
    <text evidence="1">Belongs to the thiolase-like superfamily. Chalcone/stilbene synthases family.</text>
</comment>
<evidence type="ECO:0000256" key="4">
    <source>
        <dbReference type="PIRSR" id="PIRSR000451-1"/>
    </source>
</evidence>
<dbReference type="InterPro" id="IPR012328">
    <property type="entry name" value="Chalcone/stilbene_synt_C"/>
</dbReference>
<dbReference type="Pfam" id="PF02797">
    <property type="entry name" value="Chal_sti_synt_C"/>
    <property type="match status" value="1"/>
</dbReference>
<dbReference type="AlphaFoldDB" id="D6Y1Q5"/>
<reference evidence="7 8" key="1">
    <citation type="submission" date="2010-01" db="EMBL/GenBank/DDBJ databases">
        <title>The complete genome of Thermobispora bispora DSM 43833.</title>
        <authorList>
            <consortium name="US DOE Joint Genome Institute (JGI-PGF)"/>
            <person name="Lucas S."/>
            <person name="Copeland A."/>
            <person name="Lapidus A."/>
            <person name="Glavina del Rio T."/>
            <person name="Dalin E."/>
            <person name="Tice H."/>
            <person name="Bruce D."/>
            <person name="Goodwin L."/>
            <person name="Pitluck S."/>
            <person name="Kyrpides N."/>
            <person name="Mavromatis K."/>
            <person name="Ivanova N."/>
            <person name="Mikhailova N."/>
            <person name="Chertkov O."/>
            <person name="Brettin T."/>
            <person name="Detter J.C."/>
            <person name="Han C."/>
            <person name="Larimer F."/>
            <person name="Land M."/>
            <person name="Hauser L."/>
            <person name="Markowitz V."/>
            <person name="Cheng J.-F."/>
            <person name="Hugenholtz P."/>
            <person name="Woyke T."/>
            <person name="Wu D."/>
            <person name="Jando M."/>
            <person name="Schneider S."/>
            <person name="Klenk H.-P."/>
            <person name="Eisen J.A."/>
        </authorList>
    </citation>
    <scope>NUCLEOTIDE SEQUENCE [LARGE SCALE GENOMIC DNA]</scope>
    <source>
        <strain evidence="8">ATCC 19993 / DSM 43833 / CBS 139.67 / JCM 10125 / KCTC 9307 / NBRC 14880 / R51</strain>
    </source>
</reference>
<dbReference type="Proteomes" id="UP000006640">
    <property type="component" value="Chromosome"/>
</dbReference>
<dbReference type="PANTHER" id="PTHR11877:SF99">
    <property type="entry name" value="1,3,6,8-TETRAHYDROXYNAPHTHALENE SYNTHASE"/>
    <property type="match status" value="1"/>
</dbReference>
<dbReference type="InterPro" id="IPR001099">
    <property type="entry name" value="Chalcone/stilbene_synt_N"/>
</dbReference>
<protein>
    <submittedName>
        <fullName evidence="7">Chalcone and stilbene synthase domain protein</fullName>
    </submittedName>
</protein>
<gene>
    <name evidence="7" type="ordered locus">Tbis_1949</name>
</gene>
<dbReference type="InterPro" id="IPR018088">
    <property type="entry name" value="Chalcone/stilbene_synthase_AS"/>
</dbReference>
<organism evidence="7 8">
    <name type="scientific">Thermobispora bispora (strain ATCC 19993 / DSM 43833 / CBS 139.67 / JCM 10125 / KCTC 9307 / NBRC 14880 / R51)</name>
    <dbReference type="NCBI Taxonomy" id="469371"/>
    <lineage>
        <taxon>Bacteria</taxon>
        <taxon>Bacillati</taxon>
        <taxon>Actinomycetota</taxon>
        <taxon>Actinomycetes</taxon>
        <taxon>Streptosporangiales</taxon>
        <taxon>Streptosporangiaceae</taxon>
        <taxon>Thermobispora</taxon>
    </lineage>
</organism>
<dbReference type="PANTHER" id="PTHR11877">
    <property type="entry name" value="HYDROXYMETHYLGLUTARYL-COA SYNTHASE"/>
    <property type="match status" value="1"/>
</dbReference>
<name>D6Y1Q5_THEBD</name>
<evidence type="ECO:0000313" key="7">
    <source>
        <dbReference type="EMBL" id="ADG88661.1"/>
    </source>
</evidence>
<dbReference type="InterPro" id="IPR016039">
    <property type="entry name" value="Thiolase-like"/>
</dbReference>
<feature type="domain" description="Chalcone/stilbene synthase C-terminal" evidence="6">
    <location>
        <begin position="213"/>
        <end position="349"/>
    </location>
</feature>
<dbReference type="KEGG" id="tbi:Tbis_1949"/>
<evidence type="ECO:0000259" key="5">
    <source>
        <dbReference type="Pfam" id="PF00195"/>
    </source>
</evidence>
<evidence type="ECO:0000313" key="8">
    <source>
        <dbReference type="Proteomes" id="UP000006640"/>
    </source>
</evidence>
<dbReference type="InterPro" id="IPR011141">
    <property type="entry name" value="Polyketide_synthase_type-III"/>
</dbReference>
<dbReference type="PIRSF" id="PIRSF000451">
    <property type="entry name" value="PKS_III"/>
    <property type="match status" value="1"/>
</dbReference>
<dbReference type="SUPFAM" id="SSF53901">
    <property type="entry name" value="Thiolase-like"/>
    <property type="match status" value="1"/>
</dbReference>
<keyword evidence="3" id="KW-0012">Acyltransferase</keyword>
<evidence type="ECO:0000256" key="3">
    <source>
        <dbReference type="ARBA" id="ARBA00023315"/>
    </source>
</evidence>
<evidence type="ECO:0000256" key="2">
    <source>
        <dbReference type="ARBA" id="ARBA00022679"/>
    </source>
</evidence>
<sequence>MARIAAVHGALPPYRYAQGEITAAFARMCLPPDADRGFLDRLHRNARVAHRHLALPLEEYGALDGFGAANDRYLAAALDLGAEAICGALKAAGLAPGDVDMIACVSTTGVATPSLDARLAGRLGLREDVTRLPLFGLGCAGGAAGLARVHDHLRGHPDHVAVLLSVELCSLTLQRDDLSPANLVAAALFGDGAAAVVACGDAAAPGPGPAVVASRSRLYPCSEGVMGWRVTGSGFRVVLDAGIPDLVRANLAGDVRRFLGEHGLTIGDITAWVCHPGGPKVLDAVAEALALPEDALDVTWRTLAEIGNVSSASVLFALRDTLARRPPPGSPGLLIAMGPGFCSELVLLRW</sequence>
<dbReference type="OrthoDB" id="9786288at2"/>
<dbReference type="EMBL" id="CP001874">
    <property type="protein sequence ID" value="ADG88661.1"/>
    <property type="molecule type" value="Genomic_DNA"/>
</dbReference>